<dbReference type="OrthoDB" id="21471at2759"/>
<sequence length="181" mass="20785">MYYPANINFARCCDQPICTECFVQIKKRPTDPSTSATSSDIVCPYCMTENFGVIYQCPPSSSPTTIHLEKGYKMKSTTSGISKHQESKRKSIEVDHPNVVLIDHVRLKPSVMSNESNMRASSIQFWFQSSRNSNTTSLDRYLSTIRLEDMSIQDLMAIESIRQSFIDRESNNHRPYQSYIF</sequence>
<dbReference type="AlphaFoldDB" id="A0A0B7N530"/>
<dbReference type="EMBL" id="LN723314">
    <property type="protein sequence ID" value="CEP10199.1"/>
    <property type="molecule type" value="Genomic_DNA"/>
</dbReference>
<evidence type="ECO:0008006" key="4">
    <source>
        <dbReference type="Google" id="ProtNLM"/>
    </source>
</evidence>
<name>A0A0B7N530_9FUNG</name>
<dbReference type="InterPro" id="IPR039301">
    <property type="entry name" value="Sip5/DA2"/>
</dbReference>
<gene>
    <name evidence="2" type="primary">PARPA_03836.1 scaffold 9853</name>
</gene>
<dbReference type="STRING" id="35722.A0A0B7N530"/>
<evidence type="ECO:0000313" key="2">
    <source>
        <dbReference type="EMBL" id="CEP10199.1"/>
    </source>
</evidence>
<reference evidence="2 3" key="1">
    <citation type="submission" date="2014-09" db="EMBL/GenBank/DDBJ databases">
        <authorList>
            <person name="Ellenberger Sabrina"/>
        </authorList>
    </citation>
    <scope>NUCLEOTIDE SEQUENCE [LARGE SCALE GENOMIC DNA]</scope>
    <source>
        <strain evidence="2 3">CBS 412.66</strain>
    </source>
</reference>
<comment type="similarity">
    <text evidence="1">Belongs to the SIP5 family.</text>
</comment>
<evidence type="ECO:0000256" key="1">
    <source>
        <dbReference type="ARBA" id="ARBA00010402"/>
    </source>
</evidence>
<dbReference type="PANTHER" id="PTHR31315:SF1">
    <property type="entry name" value="PROTEIN SIP5"/>
    <property type="match status" value="1"/>
</dbReference>
<organism evidence="2 3">
    <name type="scientific">Parasitella parasitica</name>
    <dbReference type="NCBI Taxonomy" id="35722"/>
    <lineage>
        <taxon>Eukaryota</taxon>
        <taxon>Fungi</taxon>
        <taxon>Fungi incertae sedis</taxon>
        <taxon>Mucoromycota</taxon>
        <taxon>Mucoromycotina</taxon>
        <taxon>Mucoromycetes</taxon>
        <taxon>Mucorales</taxon>
        <taxon>Mucorineae</taxon>
        <taxon>Mucoraceae</taxon>
        <taxon>Parasitella</taxon>
    </lineage>
</organism>
<dbReference type="Proteomes" id="UP000054107">
    <property type="component" value="Unassembled WGS sequence"/>
</dbReference>
<dbReference type="GO" id="GO:0005737">
    <property type="term" value="C:cytoplasm"/>
    <property type="evidence" value="ECO:0007669"/>
    <property type="project" value="TreeGrafter"/>
</dbReference>
<dbReference type="PANTHER" id="PTHR31315">
    <property type="entry name" value="PROTEIN SIP5"/>
    <property type="match status" value="1"/>
</dbReference>
<keyword evidence="3" id="KW-1185">Reference proteome</keyword>
<evidence type="ECO:0000313" key="3">
    <source>
        <dbReference type="Proteomes" id="UP000054107"/>
    </source>
</evidence>
<proteinExistence type="inferred from homology"/>
<accession>A0A0B7N530</accession>
<protein>
    <recommendedName>
        <fullName evidence="4">RING-type domain-containing protein</fullName>
    </recommendedName>
</protein>